<organism evidence="1 2">
    <name type="scientific">Simiduia curdlanivorans</name>
    <dbReference type="NCBI Taxonomy" id="1492769"/>
    <lineage>
        <taxon>Bacteria</taxon>
        <taxon>Pseudomonadati</taxon>
        <taxon>Pseudomonadota</taxon>
        <taxon>Gammaproteobacteria</taxon>
        <taxon>Cellvibrionales</taxon>
        <taxon>Cellvibrionaceae</taxon>
        <taxon>Simiduia</taxon>
    </lineage>
</organism>
<keyword evidence="2" id="KW-1185">Reference proteome</keyword>
<sequence>MSSFKSLVEGYGGYHPWNFKQSSMAVMRVTVFDSKTRWGICAGLSMSNTTTR</sequence>
<reference evidence="2" key="1">
    <citation type="journal article" date="2019" name="Int. J. Syst. Evol. Microbiol.">
        <title>The Global Catalogue of Microorganisms (GCM) 10K type strain sequencing project: providing services to taxonomists for standard genome sequencing and annotation.</title>
        <authorList>
            <consortium name="The Broad Institute Genomics Platform"/>
            <consortium name="The Broad Institute Genome Sequencing Center for Infectious Disease"/>
            <person name="Wu L."/>
            <person name="Ma J."/>
        </authorList>
    </citation>
    <scope>NUCLEOTIDE SEQUENCE [LARGE SCALE GENOMIC DNA]</scope>
    <source>
        <strain evidence="2">CECT 8570</strain>
    </source>
</reference>
<gene>
    <name evidence="1" type="ORF">ACFOX3_04895</name>
</gene>
<evidence type="ECO:0000313" key="2">
    <source>
        <dbReference type="Proteomes" id="UP001595840"/>
    </source>
</evidence>
<protein>
    <submittedName>
        <fullName evidence="1">Uncharacterized protein</fullName>
    </submittedName>
</protein>
<accession>A0ABV8V1P6</accession>
<evidence type="ECO:0000313" key="1">
    <source>
        <dbReference type="EMBL" id="MFC4361628.1"/>
    </source>
</evidence>
<dbReference type="RefSeq" id="WP_290259434.1">
    <property type="nucleotide sequence ID" value="NZ_JAUFQG010000004.1"/>
</dbReference>
<proteinExistence type="predicted"/>
<dbReference type="EMBL" id="JBHSCX010000003">
    <property type="protein sequence ID" value="MFC4361628.1"/>
    <property type="molecule type" value="Genomic_DNA"/>
</dbReference>
<comment type="caution">
    <text evidence="1">The sequence shown here is derived from an EMBL/GenBank/DDBJ whole genome shotgun (WGS) entry which is preliminary data.</text>
</comment>
<dbReference type="Proteomes" id="UP001595840">
    <property type="component" value="Unassembled WGS sequence"/>
</dbReference>
<name>A0ABV8V1P6_9GAMM</name>